<dbReference type="AlphaFoldDB" id="A0A9J6HB84"/>
<dbReference type="VEuPathDB" id="VectorBase:HLOH_058792"/>
<evidence type="ECO:0000313" key="2">
    <source>
        <dbReference type="Proteomes" id="UP000821853"/>
    </source>
</evidence>
<name>A0A9J6HB84_HAELO</name>
<reference evidence="1 2" key="1">
    <citation type="journal article" date="2020" name="Cell">
        <title>Large-Scale Comparative Analyses of Tick Genomes Elucidate Their Genetic Diversity and Vector Capacities.</title>
        <authorList>
            <consortium name="Tick Genome and Microbiome Consortium (TIGMIC)"/>
            <person name="Jia N."/>
            <person name="Wang J."/>
            <person name="Shi W."/>
            <person name="Du L."/>
            <person name="Sun Y."/>
            <person name="Zhan W."/>
            <person name="Jiang J.F."/>
            <person name="Wang Q."/>
            <person name="Zhang B."/>
            <person name="Ji P."/>
            <person name="Bell-Sakyi L."/>
            <person name="Cui X.M."/>
            <person name="Yuan T.T."/>
            <person name="Jiang B.G."/>
            <person name="Yang W.F."/>
            <person name="Lam T.T."/>
            <person name="Chang Q.C."/>
            <person name="Ding S.J."/>
            <person name="Wang X.J."/>
            <person name="Zhu J.G."/>
            <person name="Ruan X.D."/>
            <person name="Zhao L."/>
            <person name="Wei J.T."/>
            <person name="Ye R.Z."/>
            <person name="Que T.C."/>
            <person name="Du C.H."/>
            <person name="Zhou Y.H."/>
            <person name="Cheng J.X."/>
            <person name="Dai P.F."/>
            <person name="Guo W.B."/>
            <person name="Han X.H."/>
            <person name="Huang E.J."/>
            <person name="Li L.F."/>
            <person name="Wei W."/>
            <person name="Gao Y.C."/>
            <person name="Liu J.Z."/>
            <person name="Shao H.Z."/>
            <person name="Wang X."/>
            <person name="Wang C.C."/>
            <person name="Yang T.C."/>
            <person name="Huo Q.B."/>
            <person name="Li W."/>
            <person name="Chen H.Y."/>
            <person name="Chen S.E."/>
            <person name="Zhou L.G."/>
            <person name="Ni X.B."/>
            <person name="Tian J.H."/>
            <person name="Sheng Y."/>
            <person name="Liu T."/>
            <person name="Pan Y.S."/>
            <person name="Xia L.Y."/>
            <person name="Li J."/>
            <person name="Zhao F."/>
            <person name="Cao W.C."/>
        </authorList>
    </citation>
    <scope>NUCLEOTIDE SEQUENCE [LARGE SCALE GENOMIC DNA]</scope>
    <source>
        <strain evidence="1">HaeL-2018</strain>
    </source>
</reference>
<evidence type="ECO:0000313" key="1">
    <source>
        <dbReference type="EMBL" id="KAH9384029.1"/>
    </source>
</evidence>
<proteinExistence type="predicted"/>
<dbReference type="Proteomes" id="UP000821853">
    <property type="component" value="Unassembled WGS sequence"/>
</dbReference>
<sequence>MEKQLGAEAAGAADAAATVACSPENRAAAVSTQRVGATVKLVTVVEGEAISPHEHANSTGWLPYYRQAFGRAQQSQRATLPATSAPPQGTNDILIAFHRASPLRNKFRDFATSNKCAEVPTSPTSQG</sequence>
<dbReference type="EMBL" id="JABSTR010001444">
    <property type="protein sequence ID" value="KAH9384029.1"/>
    <property type="molecule type" value="Genomic_DNA"/>
</dbReference>
<protein>
    <submittedName>
        <fullName evidence="1">Uncharacterized protein</fullName>
    </submittedName>
</protein>
<gene>
    <name evidence="1" type="ORF">HPB48_026012</name>
</gene>
<accession>A0A9J6HB84</accession>
<comment type="caution">
    <text evidence="1">The sequence shown here is derived from an EMBL/GenBank/DDBJ whole genome shotgun (WGS) entry which is preliminary data.</text>
</comment>
<keyword evidence="2" id="KW-1185">Reference proteome</keyword>
<organism evidence="1 2">
    <name type="scientific">Haemaphysalis longicornis</name>
    <name type="common">Bush tick</name>
    <dbReference type="NCBI Taxonomy" id="44386"/>
    <lineage>
        <taxon>Eukaryota</taxon>
        <taxon>Metazoa</taxon>
        <taxon>Ecdysozoa</taxon>
        <taxon>Arthropoda</taxon>
        <taxon>Chelicerata</taxon>
        <taxon>Arachnida</taxon>
        <taxon>Acari</taxon>
        <taxon>Parasitiformes</taxon>
        <taxon>Ixodida</taxon>
        <taxon>Ixodoidea</taxon>
        <taxon>Ixodidae</taxon>
        <taxon>Haemaphysalinae</taxon>
        <taxon>Haemaphysalis</taxon>
    </lineage>
</organism>